<dbReference type="CDD" id="cd02440">
    <property type="entry name" value="AdoMet_MTases"/>
    <property type="match status" value="1"/>
</dbReference>
<dbReference type="GO" id="GO:0032259">
    <property type="term" value="P:methylation"/>
    <property type="evidence" value="ECO:0007669"/>
    <property type="project" value="UniProtKB-KW"/>
</dbReference>
<accession>A0ABS0CXH6</accession>
<dbReference type="Gene3D" id="3.40.50.150">
    <property type="entry name" value="Vaccinia Virus protein VP39"/>
    <property type="match status" value="1"/>
</dbReference>
<evidence type="ECO:0000259" key="1">
    <source>
        <dbReference type="Pfam" id="PF13649"/>
    </source>
</evidence>
<proteinExistence type="predicted"/>
<feature type="domain" description="Methyltransferase" evidence="1">
    <location>
        <begin position="41"/>
        <end position="137"/>
    </location>
</feature>
<dbReference type="EMBL" id="JADLQX010000025">
    <property type="protein sequence ID" value="MBF6301306.1"/>
    <property type="molecule type" value="Genomic_DNA"/>
</dbReference>
<dbReference type="GO" id="GO:0008168">
    <property type="term" value="F:methyltransferase activity"/>
    <property type="evidence" value="ECO:0007669"/>
    <property type="project" value="UniProtKB-KW"/>
</dbReference>
<dbReference type="InterPro" id="IPR041698">
    <property type="entry name" value="Methyltransf_25"/>
</dbReference>
<dbReference type="Pfam" id="PF13649">
    <property type="entry name" value="Methyltransf_25"/>
    <property type="match status" value="1"/>
</dbReference>
<protein>
    <submittedName>
        <fullName evidence="2">Class I SAM-dependent methyltransferase</fullName>
    </submittedName>
</protein>
<sequence length="238" mass="25417">MTDIYAGAAEFYDLVAGPLWARKGPVLAAALRTARTDLGPIVDIGAGTGCSTEVIADALPGAAIVAVEPSPCMRIALSARVALRGLADRVTIAAATAGEFTLPQRIGGAVVYGVLGHIEPPQRTRLLADLAERLPPGAPVVVELMDETAPPSRAPLRIARTPVGDHIYEVWSRGSGSGSATMWTLTYRVLHDHRVIREAEVPMPWAEYGLSDLRDEAERSNMRCLRIAPDTAVLTHRN</sequence>
<dbReference type="InterPro" id="IPR029063">
    <property type="entry name" value="SAM-dependent_MTases_sf"/>
</dbReference>
<dbReference type="RefSeq" id="WP_195132527.1">
    <property type="nucleotide sequence ID" value="NZ_JADLQX010000025.1"/>
</dbReference>
<keyword evidence="3" id="KW-1185">Reference proteome</keyword>
<comment type="caution">
    <text evidence="2">The sequence shown here is derived from an EMBL/GenBank/DDBJ whole genome shotgun (WGS) entry which is preliminary data.</text>
</comment>
<name>A0ABS0CXH6_9NOCA</name>
<gene>
    <name evidence="2" type="ORF">IU459_27745</name>
</gene>
<evidence type="ECO:0000313" key="2">
    <source>
        <dbReference type="EMBL" id="MBF6301306.1"/>
    </source>
</evidence>
<reference evidence="2 3" key="1">
    <citation type="submission" date="2020-10" db="EMBL/GenBank/DDBJ databases">
        <title>Identification of Nocardia species via Next-generation sequencing and recognition of intraspecies genetic diversity.</title>
        <authorList>
            <person name="Li P."/>
            <person name="Li P."/>
            <person name="Lu B."/>
        </authorList>
    </citation>
    <scope>NUCLEOTIDE SEQUENCE [LARGE SCALE GENOMIC DNA]</scope>
    <source>
        <strain evidence="2 3">BJ06-0157</strain>
    </source>
</reference>
<dbReference type="Proteomes" id="UP000702209">
    <property type="component" value="Unassembled WGS sequence"/>
</dbReference>
<evidence type="ECO:0000313" key="3">
    <source>
        <dbReference type="Proteomes" id="UP000702209"/>
    </source>
</evidence>
<keyword evidence="2" id="KW-0489">Methyltransferase</keyword>
<dbReference type="SUPFAM" id="SSF53335">
    <property type="entry name" value="S-adenosyl-L-methionine-dependent methyltransferases"/>
    <property type="match status" value="1"/>
</dbReference>
<keyword evidence="2" id="KW-0808">Transferase</keyword>
<organism evidence="2 3">
    <name type="scientific">Nocardia amamiensis</name>
    <dbReference type="NCBI Taxonomy" id="404578"/>
    <lineage>
        <taxon>Bacteria</taxon>
        <taxon>Bacillati</taxon>
        <taxon>Actinomycetota</taxon>
        <taxon>Actinomycetes</taxon>
        <taxon>Mycobacteriales</taxon>
        <taxon>Nocardiaceae</taxon>
        <taxon>Nocardia</taxon>
    </lineage>
</organism>